<evidence type="ECO:0000256" key="7">
    <source>
        <dbReference type="ARBA" id="ARBA00023034"/>
    </source>
</evidence>
<dbReference type="GO" id="GO:0005730">
    <property type="term" value="C:nucleolus"/>
    <property type="evidence" value="ECO:0007669"/>
    <property type="project" value="TreeGrafter"/>
</dbReference>
<comment type="subcellular location">
    <subcellularLocation>
        <location evidence="2">Cytoplasm</location>
    </subcellularLocation>
    <subcellularLocation>
        <location evidence="1">Golgi apparatus membrane</location>
        <topology evidence="1">Single-pass type II membrane protein</topology>
    </subcellularLocation>
</comment>
<protein>
    <recommendedName>
        <fullName evidence="12">CF089 protein</fullName>
    </recommendedName>
</protein>
<sequence>MGLAPSEPCIYEKLSESVDILRRSGYRYGMSEREIEKFIKQVLETNEPRREPPQFPILLAACKLVIALGFLLVAVLAFTYPLSSPQYRFPVGHAHNWSSPISHVRLLSLPIAKKYNLEGFHEWWRSHKKGCSGAAVNCSECASVSAVLEVWKGQGFPDCILQGVQPVVIEGGQSLTLSYADLEQLYSRQQEFMDLFIREQENLIVLAQEFPKEPSNFILLWKPQLVSRQEVLQGLFPSAEMQRVLDREGVSLKRCLVTDSQGLQSRAQQVYRWLVVGSGQPSLRILPLAECRGQCSSFNVWLQPGDMVYADSKFWQMDLFPGRGQSIVCDGFAF</sequence>
<dbReference type="AlphaFoldDB" id="A0AAD8FPF8"/>
<evidence type="ECO:0000256" key="1">
    <source>
        <dbReference type="ARBA" id="ARBA00004323"/>
    </source>
</evidence>
<keyword evidence="8 9" id="KW-0472">Membrane</keyword>
<feature type="transmembrane region" description="Helical" evidence="9">
    <location>
        <begin position="57"/>
        <end position="80"/>
    </location>
</feature>
<dbReference type="GO" id="GO:0000139">
    <property type="term" value="C:Golgi membrane"/>
    <property type="evidence" value="ECO:0007669"/>
    <property type="project" value="UniProtKB-SubCell"/>
</dbReference>
<evidence type="ECO:0000256" key="4">
    <source>
        <dbReference type="ARBA" id="ARBA00022692"/>
    </source>
</evidence>
<evidence type="ECO:0000256" key="9">
    <source>
        <dbReference type="SAM" id="Phobius"/>
    </source>
</evidence>
<evidence type="ECO:0000256" key="5">
    <source>
        <dbReference type="ARBA" id="ARBA00022968"/>
    </source>
</evidence>
<evidence type="ECO:0000313" key="10">
    <source>
        <dbReference type="EMBL" id="KAK1152145.1"/>
    </source>
</evidence>
<organism evidence="10 11">
    <name type="scientific">Acipenser oxyrinchus oxyrinchus</name>
    <dbReference type="NCBI Taxonomy" id="40147"/>
    <lineage>
        <taxon>Eukaryota</taxon>
        <taxon>Metazoa</taxon>
        <taxon>Chordata</taxon>
        <taxon>Craniata</taxon>
        <taxon>Vertebrata</taxon>
        <taxon>Euteleostomi</taxon>
        <taxon>Actinopterygii</taxon>
        <taxon>Chondrostei</taxon>
        <taxon>Acipenseriformes</taxon>
        <taxon>Acipenseridae</taxon>
        <taxon>Acipenser</taxon>
    </lineage>
</organism>
<evidence type="ECO:0000256" key="6">
    <source>
        <dbReference type="ARBA" id="ARBA00022989"/>
    </source>
</evidence>
<gene>
    <name evidence="10" type="ORF">AOXY_G31367</name>
</gene>
<name>A0AAD8FPF8_ACIOX</name>
<proteinExistence type="predicted"/>
<dbReference type="InterPro" id="IPR038757">
    <property type="entry name" value="BRAP"/>
</dbReference>
<keyword evidence="6 9" id="KW-1133">Transmembrane helix</keyword>
<keyword evidence="11" id="KW-1185">Reference proteome</keyword>
<keyword evidence="7" id="KW-0333">Golgi apparatus</keyword>
<dbReference type="Proteomes" id="UP001230051">
    <property type="component" value="Unassembled WGS sequence"/>
</dbReference>
<keyword evidence="3" id="KW-0963">Cytoplasm</keyword>
<evidence type="ECO:0008006" key="12">
    <source>
        <dbReference type="Google" id="ProtNLM"/>
    </source>
</evidence>
<dbReference type="EMBL" id="JAGXEW010000047">
    <property type="protein sequence ID" value="KAK1152145.1"/>
    <property type="molecule type" value="Genomic_DNA"/>
</dbReference>
<evidence type="ECO:0000313" key="11">
    <source>
        <dbReference type="Proteomes" id="UP001230051"/>
    </source>
</evidence>
<comment type="caution">
    <text evidence="10">The sequence shown here is derived from an EMBL/GenBank/DDBJ whole genome shotgun (WGS) entry which is preliminary data.</text>
</comment>
<dbReference type="PANTHER" id="PTHR35259:SF1">
    <property type="entry name" value="BOMBESIN RECEPTOR-ACTIVATED PROTEIN C6ORF89"/>
    <property type="match status" value="1"/>
</dbReference>
<evidence type="ECO:0000256" key="3">
    <source>
        <dbReference type="ARBA" id="ARBA00022490"/>
    </source>
</evidence>
<accession>A0AAD8FPF8</accession>
<evidence type="ECO:0000256" key="2">
    <source>
        <dbReference type="ARBA" id="ARBA00004496"/>
    </source>
</evidence>
<dbReference type="PANTHER" id="PTHR35259">
    <property type="entry name" value="BOMBESIN RECEPTOR-ACTIVATED PROTEIN C6ORF89"/>
    <property type="match status" value="1"/>
</dbReference>
<evidence type="ECO:0000256" key="8">
    <source>
        <dbReference type="ARBA" id="ARBA00023136"/>
    </source>
</evidence>
<keyword evidence="4 9" id="KW-0812">Transmembrane</keyword>
<reference evidence="10" key="1">
    <citation type="submission" date="2022-02" db="EMBL/GenBank/DDBJ databases">
        <title>Atlantic sturgeon de novo genome assembly.</title>
        <authorList>
            <person name="Stock M."/>
            <person name="Klopp C."/>
            <person name="Guiguen Y."/>
            <person name="Cabau C."/>
            <person name="Parinello H."/>
            <person name="Santidrian Yebra-Pimentel E."/>
            <person name="Kuhl H."/>
            <person name="Dirks R.P."/>
            <person name="Guessner J."/>
            <person name="Wuertz S."/>
            <person name="Du K."/>
            <person name="Schartl M."/>
        </authorList>
    </citation>
    <scope>NUCLEOTIDE SEQUENCE</scope>
    <source>
        <strain evidence="10">STURGEONOMICS-FGT-2020</strain>
        <tissue evidence="10">Whole blood</tissue>
    </source>
</reference>
<keyword evidence="5" id="KW-0735">Signal-anchor</keyword>